<sequence length="333" mass="36250">MASPLSTSPSSSTSRPSMVSSPSKPSSPSSHSPPSSPSSLCVSDASVHAPENCQYATKHRFNLKNSSIEQMQAVFNIGGDIPRDVVLVSLDLEVGMDANIGAAFGEQLDWIHQIGASYLDTRNLTPPYPAVYHLTTRHIIIGGYKRFAHRRKEYHFGNSEHLNSQEGVNQTISELLHIPDEKSSGRFRNIVLVGHGLASDFATCRRRGIVIEDTKTIVGVVDTAYLTKEVLGMGSSLASLLNILNCPHGYLHNAGNDANSALRALFLLCYYGLHPHPSDHVGILDHLKALAMNPLPDITARNFQLLASKLESRCTEFVLDSLDIGGVTLFHDD</sequence>
<dbReference type="InterPro" id="IPR040151">
    <property type="entry name" value="Gfd2/YDR514C-like"/>
</dbReference>
<comment type="caution">
    <text evidence="3">The sequence shown here is derived from an EMBL/GenBank/DDBJ whole genome shotgun (WGS) entry which is preliminary data.</text>
</comment>
<feature type="domain" description="Gfd2/YDR514C-like C-terminal" evidence="2">
    <location>
        <begin position="109"/>
        <end position="266"/>
    </location>
</feature>
<dbReference type="PANTHER" id="PTHR28083:SF1">
    <property type="entry name" value="GOOD FOR FULL DBP5 ACTIVITY PROTEIN 2"/>
    <property type="match status" value="1"/>
</dbReference>
<feature type="compositionally biased region" description="Low complexity" evidence="1">
    <location>
        <begin position="1"/>
        <end position="39"/>
    </location>
</feature>
<dbReference type="EMBL" id="JAZHXI010000012">
    <property type="protein sequence ID" value="KAL2065208.1"/>
    <property type="molecule type" value="Genomic_DNA"/>
</dbReference>
<dbReference type="PANTHER" id="PTHR28083">
    <property type="entry name" value="GOOD FOR FULL DBP5 ACTIVITY PROTEIN 2"/>
    <property type="match status" value="1"/>
</dbReference>
<dbReference type="Pfam" id="PF21762">
    <property type="entry name" value="DEDDh_C"/>
    <property type="match status" value="1"/>
</dbReference>
<name>A0ABR4C5I6_9HELO</name>
<keyword evidence="4" id="KW-1185">Reference proteome</keyword>
<gene>
    <name evidence="3" type="ORF">VTL71DRAFT_2877</name>
</gene>
<dbReference type="InterPro" id="IPR012337">
    <property type="entry name" value="RNaseH-like_sf"/>
</dbReference>
<accession>A0ABR4C5I6</accession>
<evidence type="ECO:0000313" key="3">
    <source>
        <dbReference type="EMBL" id="KAL2065208.1"/>
    </source>
</evidence>
<dbReference type="InterPro" id="IPR048519">
    <property type="entry name" value="Gfd2/YDR514C-like_C"/>
</dbReference>
<evidence type="ECO:0000313" key="4">
    <source>
        <dbReference type="Proteomes" id="UP001595075"/>
    </source>
</evidence>
<protein>
    <recommendedName>
        <fullName evidence="2">Gfd2/YDR514C-like C-terminal domain-containing protein</fullName>
    </recommendedName>
</protein>
<dbReference type="SUPFAM" id="SSF53098">
    <property type="entry name" value="Ribonuclease H-like"/>
    <property type="match status" value="1"/>
</dbReference>
<feature type="region of interest" description="Disordered" evidence="1">
    <location>
        <begin position="1"/>
        <end position="43"/>
    </location>
</feature>
<reference evidence="3 4" key="1">
    <citation type="journal article" date="2024" name="Commun. Biol.">
        <title>Comparative genomic analysis of thermophilic fungi reveals convergent evolutionary adaptations and gene losses.</title>
        <authorList>
            <person name="Steindorff A.S."/>
            <person name="Aguilar-Pontes M.V."/>
            <person name="Robinson A.J."/>
            <person name="Andreopoulos B."/>
            <person name="LaButti K."/>
            <person name="Kuo A."/>
            <person name="Mondo S."/>
            <person name="Riley R."/>
            <person name="Otillar R."/>
            <person name="Haridas S."/>
            <person name="Lipzen A."/>
            <person name="Grimwood J."/>
            <person name="Schmutz J."/>
            <person name="Clum A."/>
            <person name="Reid I.D."/>
            <person name="Moisan M.C."/>
            <person name="Butler G."/>
            <person name="Nguyen T.T.M."/>
            <person name="Dewar K."/>
            <person name="Conant G."/>
            <person name="Drula E."/>
            <person name="Henrissat B."/>
            <person name="Hansel C."/>
            <person name="Singer S."/>
            <person name="Hutchinson M.I."/>
            <person name="de Vries R.P."/>
            <person name="Natvig D.O."/>
            <person name="Powell A.J."/>
            <person name="Tsang A."/>
            <person name="Grigoriev I.V."/>
        </authorList>
    </citation>
    <scope>NUCLEOTIDE SEQUENCE [LARGE SCALE GENOMIC DNA]</scope>
    <source>
        <strain evidence="3 4">CBS 494.80</strain>
    </source>
</reference>
<organism evidence="3 4">
    <name type="scientific">Oculimacula yallundae</name>
    <dbReference type="NCBI Taxonomy" id="86028"/>
    <lineage>
        <taxon>Eukaryota</taxon>
        <taxon>Fungi</taxon>
        <taxon>Dikarya</taxon>
        <taxon>Ascomycota</taxon>
        <taxon>Pezizomycotina</taxon>
        <taxon>Leotiomycetes</taxon>
        <taxon>Helotiales</taxon>
        <taxon>Ploettnerulaceae</taxon>
        <taxon>Oculimacula</taxon>
    </lineage>
</organism>
<dbReference type="Proteomes" id="UP001595075">
    <property type="component" value="Unassembled WGS sequence"/>
</dbReference>
<evidence type="ECO:0000259" key="2">
    <source>
        <dbReference type="Pfam" id="PF21762"/>
    </source>
</evidence>
<proteinExistence type="predicted"/>
<evidence type="ECO:0000256" key="1">
    <source>
        <dbReference type="SAM" id="MobiDB-lite"/>
    </source>
</evidence>